<gene>
    <name evidence="12" type="ORF">WG66_6678</name>
</gene>
<evidence type="ECO:0000256" key="7">
    <source>
        <dbReference type="ARBA" id="ARBA00022989"/>
    </source>
</evidence>
<reference evidence="12 13" key="1">
    <citation type="submission" date="2015-12" db="EMBL/GenBank/DDBJ databases">
        <title>Draft genome sequence of Moniliophthora roreri, the causal agent of frosty pod rot of cacao.</title>
        <authorList>
            <person name="Aime M.C."/>
            <person name="Diaz-Valderrama J.R."/>
            <person name="Kijpornyongpan T."/>
            <person name="Phillips-Mora W."/>
        </authorList>
    </citation>
    <scope>NUCLEOTIDE SEQUENCE [LARGE SCALE GENOMIC DNA]</scope>
    <source>
        <strain evidence="12 13">MCA 2952</strain>
    </source>
</reference>
<evidence type="ECO:0000256" key="8">
    <source>
        <dbReference type="ARBA" id="ARBA00023136"/>
    </source>
</evidence>
<name>A0A0W0FWT6_MONRR</name>
<feature type="compositionally biased region" description="Polar residues" evidence="11">
    <location>
        <begin position="801"/>
        <end position="818"/>
    </location>
</feature>
<keyword evidence="4 10" id="KW-1003">Cell membrane</keyword>
<keyword evidence="9" id="KW-0325">Glycoprotein</keyword>
<evidence type="ECO:0000256" key="1">
    <source>
        <dbReference type="ARBA" id="ARBA00002512"/>
    </source>
</evidence>
<accession>A0A0W0FWT6</accession>
<evidence type="ECO:0000256" key="9">
    <source>
        <dbReference type="ARBA" id="ARBA00023180"/>
    </source>
</evidence>
<feature type="transmembrane region" description="Helical" evidence="10">
    <location>
        <begin position="613"/>
        <end position="636"/>
    </location>
</feature>
<dbReference type="Proteomes" id="UP000054988">
    <property type="component" value="Unassembled WGS sequence"/>
</dbReference>
<feature type="transmembrane region" description="Helical" evidence="10">
    <location>
        <begin position="108"/>
        <end position="127"/>
    </location>
</feature>
<dbReference type="PANTHER" id="PTHR31030:SF1">
    <property type="entry name" value="PLASMA MEMBRANE FUSION PROTEIN PRM1"/>
    <property type="match status" value="1"/>
</dbReference>
<keyword evidence="5 10" id="KW-0812">Transmembrane</keyword>
<feature type="region of interest" description="Disordered" evidence="11">
    <location>
        <begin position="761"/>
        <end position="818"/>
    </location>
</feature>
<sequence length="1005" mass="111041">MSSLPPPSYDTHSTTYISSSSLKPYLELPHLLSLTWLAYPILSLLFVAFRLQLSLASSQDAVASAKANLLASCKAAEQAATSAASMPRFLAIATNEQYADAVNGTMRAARATLILALTIMEAIINFIIDIYRSTFLCFLELVIRGGLAIIIGAVKEVTDLIESTAGSLATSIQNDINSANNVIKSAIDAINKVNPFNDIQPPQIPVPNLDSLKNLQIPTTFEDSLTKLNDTLPTFNDIKDKIEEIINTPFELLKKDINDTFAGMNFNSSALPVPAQNRLTFCNDLDTSVVDDLGRDMIRIAKIGLIVIILLALILIGLNCLLVWYKWRCQMGHLEYTRQAWTTDPTIYQTKAVGGVPQVTLTDHNMLMLQANGEHPLLTRIINQISSKLRLSPQKHVNLSWYLNYIFHAPALAVFLIGFFGLLSVQIQLFAIDSFEAKYAEKEAAAASDFSNTIATSINSSMYNQSAQYANDVNGRVDAMQSDLNNGVFGWVNGTTTTLNNTINELYNDIQGAVNTVFNGTILEQPAQEFIRCLIGTKVDAIENALTFLHDNLVINIPRVNETALVLSQDSVDEATKPIAAAAIGGGGDDNQGIVRKLINSYAESLKKERTMFLIFMGLWAFVCFMGICILLWYSFGKPMLEKRRRRRYEREQRGAVVPFQLHNTSASNEWGSEKRDNLEDGGIGAHSNELRQLTPLPSPKMTGSFDPAPAQPKQEQEPKSWDNFFGGFSSAAVSREPRVRTISKPMKLRAFGRMGMSKETLVSDEDSRQNLNEPESQPQEKRSTAWFGRFAGLLGKKNEGTPSQSRPNLRMSTDRSSSMISLTREVEHSRWSTSPPAETQQTRVAPWVTILSPTRKNFSPTSPPANNGPVFPRQNVPADVNSVYESSERPLNTQSPFAPPLHHGFNATTSTPNVNLAPPPQHPHRRSSSVPAWKWRAQTEQALDNQGGTSVTPVTKILTSNPAMRESGVFNPFATPFDDEHRVKIERAPQRKSIPTNPFNAIAL</sequence>
<protein>
    <recommendedName>
        <fullName evidence="10">Plasma membrane fusion protein PRM1</fullName>
    </recommendedName>
</protein>
<dbReference type="GO" id="GO:0043332">
    <property type="term" value="C:mating projection tip"/>
    <property type="evidence" value="ECO:0007669"/>
    <property type="project" value="UniProtKB-UniRule"/>
</dbReference>
<comment type="similarity">
    <text evidence="3 10">Belongs to the PRM1 family.</text>
</comment>
<comment type="subcellular location">
    <subcellularLocation>
        <location evidence="2 10">Cell membrane</location>
        <topology evidence="2 10">Multi-pass membrane protein</topology>
    </subcellularLocation>
</comment>
<comment type="caution">
    <text evidence="12">The sequence shown here is derived from an EMBL/GenBank/DDBJ whole genome shotgun (WGS) entry which is preliminary data.</text>
</comment>
<feature type="transmembrane region" description="Helical" evidence="10">
    <location>
        <begin position="133"/>
        <end position="154"/>
    </location>
</feature>
<feature type="transmembrane region" description="Helical" evidence="10">
    <location>
        <begin position="28"/>
        <end position="49"/>
    </location>
</feature>
<evidence type="ECO:0000313" key="13">
    <source>
        <dbReference type="Proteomes" id="UP000054988"/>
    </source>
</evidence>
<evidence type="ECO:0000256" key="11">
    <source>
        <dbReference type="SAM" id="MobiDB-lite"/>
    </source>
</evidence>
<dbReference type="GO" id="GO:0032220">
    <property type="term" value="P:plasma membrane fusion involved in cytogamy"/>
    <property type="evidence" value="ECO:0007669"/>
    <property type="project" value="TreeGrafter"/>
</dbReference>
<feature type="region of interest" description="Disordered" evidence="11">
    <location>
        <begin position="855"/>
        <end position="877"/>
    </location>
</feature>
<evidence type="ECO:0000256" key="3">
    <source>
        <dbReference type="ARBA" id="ARBA00010780"/>
    </source>
</evidence>
<evidence type="ECO:0000256" key="2">
    <source>
        <dbReference type="ARBA" id="ARBA00004651"/>
    </source>
</evidence>
<comment type="caution">
    <text evidence="10">Lacks conserved residue(s) required for the propagation of feature annotation.</text>
</comment>
<organism evidence="12 13">
    <name type="scientific">Moniliophthora roreri</name>
    <name type="common">Frosty pod rot fungus</name>
    <name type="synonym">Monilia roreri</name>
    <dbReference type="NCBI Taxonomy" id="221103"/>
    <lineage>
        <taxon>Eukaryota</taxon>
        <taxon>Fungi</taxon>
        <taxon>Dikarya</taxon>
        <taxon>Basidiomycota</taxon>
        <taxon>Agaricomycotina</taxon>
        <taxon>Agaricomycetes</taxon>
        <taxon>Agaricomycetidae</taxon>
        <taxon>Agaricales</taxon>
        <taxon>Marasmiineae</taxon>
        <taxon>Marasmiaceae</taxon>
        <taxon>Moniliophthora</taxon>
    </lineage>
</organism>
<dbReference type="eggNOG" id="ENOG502QRP5">
    <property type="taxonomic scope" value="Eukaryota"/>
</dbReference>
<dbReference type="PANTHER" id="PTHR31030">
    <property type="entry name" value="PLASMA MEMBRANE FUSION PROTEIN PRM1"/>
    <property type="match status" value="1"/>
</dbReference>
<dbReference type="AlphaFoldDB" id="A0A0W0FWT6"/>
<dbReference type="EMBL" id="LATX01001551">
    <property type="protein sequence ID" value="KTB40786.1"/>
    <property type="molecule type" value="Genomic_DNA"/>
</dbReference>
<comment type="function">
    <text evidence="1 10">Involved in cell fusion during mating by stabilizing the plasma membrane fusion event.</text>
</comment>
<keyword evidence="7 10" id="KW-1133">Transmembrane helix</keyword>
<feature type="region of interest" description="Disordered" evidence="11">
    <location>
        <begin position="902"/>
        <end position="933"/>
    </location>
</feature>
<evidence type="ECO:0000256" key="5">
    <source>
        <dbReference type="ARBA" id="ARBA00022692"/>
    </source>
</evidence>
<keyword evidence="8 10" id="KW-0472">Membrane</keyword>
<keyword evidence="6 10" id="KW-0184">Conjugation</keyword>
<dbReference type="GO" id="GO:0005886">
    <property type="term" value="C:plasma membrane"/>
    <property type="evidence" value="ECO:0007669"/>
    <property type="project" value="UniProtKB-SubCell"/>
</dbReference>
<evidence type="ECO:0000256" key="4">
    <source>
        <dbReference type="ARBA" id="ARBA00022475"/>
    </source>
</evidence>
<feature type="region of interest" description="Disordered" evidence="11">
    <location>
        <begin position="668"/>
        <end position="719"/>
    </location>
</feature>
<evidence type="ECO:0000256" key="6">
    <source>
        <dbReference type="ARBA" id="ARBA00022971"/>
    </source>
</evidence>
<feature type="transmembrane region" description="Helical" evidence="10">
    <location>
        <begin position="303"/>
        <end position="325"/>
    </location>
</feature>
<proteinExistence type="inferred from homology"/>
<feature type="transmembrane region" description="Helical" evidence="10">
    <location>
        <begin position="405"/>
        <end position="425"/>
    </location>
</feature>
<dbReference type="InterPro" id="IPR026777">
    <property type="entry name" value="PRM1"/>
</dbReference>
<evidence type="ECO:0000313" key="12">
    <source>
        <dbReference type="EMBL" id="KTB40786.1"/>
    </source>
</evidence>
<evidence type="ECO:0000256" key="10">
    <source>
        <dbReference type="RuleBase" id="RU366035"/>
    </source>
</evidence>